<keyword evidence="3" id="KW-0732">Signal</keyword>
<feature type="signal peptide" evidence="3">
    <location>
        <begin position="1"/>
        <end position="22"/>
    </location>
</feature>
<feature type="compositionally biased region" description="Basic and acidic residues" evidence="1">
    <location>
        <begin position="166"/>
        <end position="186"/>
    </location>
</feature>
<dbReference type="Proteomes" id="UP000794436">
    <property type="component" value="Unassembled WGS sequence"/>
</dbReference>
<feature type="transmembrane region" description="Helical" evidence="2">
    <location>
        <begin position="349"/>
        <end position="381"/>
    </location>
</feature>
<evidence type="ECO:0008006" key="6">
    <source>
        <dbReference type="Google" id="ProtNLM"/>
    </source>
</evidence>
<evidence type="ECO:0000256" key="2">
    <source>
        <dbReference type="SAM" id="Phobius"/>
    </source>
</evidence>
<keyword evidence="2" id="KW-1133">Transmembrane helix</keyword>
<dbReference type="EMBL" id="SPLM01000146">
    <property type="protein sequence ID" value="TMW56261.1"/>
    <property type="molecule type" value="Genomic_DNA"/>
</dbReference>
<name>A0A8K1C4G2_PYTOL</name>
<dbReference type="AlphaFoldDB" id="A0A8K1C4G2"/>
<sequence length="409" mass="45438">MTRRLRVLAALVACAGASVVHAHASTDYGREETAPDAVYEASDAVKASIDTPSASVEDVVAVHEAFTQHHATEEEADVQSEERVPIKRLEVADVELETSGDVVRKTIQIKRIVPATSGNALEKCHSGDTVDGQCAEEPADTLGEASAAEDKPLEREETEAEQVSEVNDHVPDVDGELAHPRTDHDEAPVEPVVADAPPKPSLMSLLSARVTNSEAFQAVRPYYNDASDYFREWLPVLEEYRAYVAAEIKTYWLAFLQVWNMVVHEVSTVYASVYQVVVPFIKSVREQWQELWDAHEELRIVVRHLIGLSLLLLYGALFFALYSLAGAIPDFFAEAYRGLDDLTRAQVKMVLVLVVLVAFFQLKTLWSFWLVIGAVGGYYYWSGHVVVEPKPNQRAAPLLSSRKHLGERV</sequence>
<evidence type="ECO:0000313" key="4">
    <source>
        <dbReference type="EMBL" id="TMW56261.1"/>
    </source>
</evidence>
<evidence type="ECO:0000313" key="5">
    <source>
        <dbReference type="Proteomes" id="UP000794436"/>
    </source>
</evidence>
<keyword evidence="5" id="KW-1185">Reference proteome</keyword>
<keyword evidence="2" id="KW-0472">Membrane</keyword>
<reference evidence="4" key="1">
    <citation type="submission" date="2019-03" db="EMBL/GenBank/DDBJ databases">
        <title>Long read genome sequence of the mycoparasitic Pythium oligandrum ATCC 38472 isolated from sugarbeet rhizosphere.</title>
        <authorList>
            <person name="Gaulin E."/>
        </authorList>
    </citation>
    <scope>NUCLEOTIDE SEQUENCE</scope>
    <source>
        <strain evidence="4">ATCC 38472_TT</strain>
    </source>
</reference>
<proteinExistence type="predicted"/>
<evidence type="ECO:0000256" key="3">
    <source>
        <dbReference type="SAM" id="SignalP"/>
    </source>
</evidence>
<feature type="region of interest" description="Disordered" evidence="1">
    <location>
        <begin position="144"/>
        <end position="186"/>
    </location>
</feature>
<feature type="transmembrane region" description="Helical" evidence="2">
    <location>
        <begin position="305"/>
        <end position="328"/>
    </location>
</feature>
<comment type="caution">
    <text evidence="4">The sequence shown here is derived from an EMBL/GenBank/DDBJ whole genome shotgun (WGS) entry which is preliminary data.</text>
</comment>
<accession>A0A8K1C4G2</accession>
<feature type="chain" id="PRO_5035439010" description="Transmembrane protein" evidence="3">
    <location>
        <begin position="23"/>
        <end position="409"/>
    </location>
</feature>
<protein>
    <recommendedName>
        <fullName evidence="6">Transmembrane protein</fullName>
    </recommendedName>
</protein>
<gene>
    <name evidence="4" type="ORF">Poli38472_008909</name>
</gene>
<keyword evidence="2" id="KW-0812">Transmembrane</keyword>
<evidence type="ECO:0000256" key="1">
    <source>
        <dbReference type="SAM" id="MobiDB-lite"/>
    </source>
</evidence>
<organism evidence="4 5">
    <name type="scientific">Pythium oligandrum</name>
    <name type="common">Mycoparasitic fungus</name>
    <dbReference type="NCBI Taxonomy" id="41045"/>
    <lineage>
        <taxon>Eukaryota</taxon>
        <taxon>Sar</taxon>
        <taxon>Stramenopiles</taxon>
        <taxon>Oomycota</taxon>
        <taxon>Peronosporomycetes</taxon>
        <taxon>Pythiales</taxon>
        <taxon>Pythiaceae</taxon>
        <taxon>Pythium</taxon>
    </lineage>
</organism>